<feature type="signal peptide" evidence="1">
    <location>
        <begin position="1"/>
        <end position="30"/>
    </location>
</feature>
<dbReference type="PaxDb" id="65489-OBART01G16290.1"/>
<evidence type="ECO:0008006" key="4">
    <source>
        <dbReference type="Google" id="ProtNLM"/>
    </source>
</evidence>
<dbReference type="Gramene" id="OBART01G16290.1">
    <property type="protein sequence ID" value="OBART01G16290.1"/>
    <property type="gene ID" value="OBART01G16290"/>
</dbReference>
<evidence type="ECO:0000313" key="3">
    <source>
        <dbReference type="Proteomes" id="UP000026960"/>
    </source>
</evidence>
<keyword evidence="1" id="KW-0732">Signal</keyword>
<evidence type="ECO:0000256" key="1">
    <source>
        <dbReference type="SAM" id="SignalP"/>
    </source>
</evidence>
<dbReference type="Proteomes" id="UP000026960">
    <property type="component" value="Chromosome 1"/>
</dbReference>
<name>A0A0D3EP18_9ORYZ</name>
<accession>A0A0D3EP18</accession>
<reference evidence="2" key="1">
    <citation type="journal article" date="2009" name="Rice">
        <title>De Novo Next Generation Sequencing of Plant Genomes.</title>
        <authorList>
            <person name="Rounsley S."/>
            <person name="Marri P.R."/>
            <person name="Yu Y."/>
            <person name="He R."/>
            <person name="Sisneros N."/>
            <person name="Goicoechea J.L."/>
            <person name="Lee S.J."/>
            <person name="Angelova A."/>
            <person name="Kudrna D."/>
            <person name="Luo M."/>
            <person name="Affourtit J."/>
            <person name="Desany B."/>
            <person name="Knight J."/>
            <person name="Niazi F."/>
            <person name="Egholm M."/>
            <person name="Wing R.A."/>
        </authorList>
    </citation>
    <scope>NUCLEOTIDE SEQUENCE [LARGE SCALE GENOMIC DNA]</scope>
    <source>
        <strain evidence="2">cv. IRGC 105608</strain>
    </source>
</reference>
<keyword evidence="3" id="KW-1185">Reference proteome</keyword>
<feature type="chain" id="PRO_5002260896" description="Secreted protein" evidence="1">
    <location>
        <begin position="31"/>
        <end position="91"/>
    </location>
</feature>
<dbReference type="HOGENOM" id="CLU_2430543_0_0_1"/>
<proteinExistence type="predicted"/>
<sequence>MVMQFSQGGGLRRRWLASVAAVTVVVTVEAVATSAAGKESGARACVVVEHRCVSRRFAGGEQRVKTQSGLGRTDNDVPLLRALSCCLTPQG</sequence>
<protein>
    <recommendedName>
        <fullName evidence="4">Secreted protein</fullName>
    </recommendedName>
</protein>
<evidence type="ECO:0000313" key="2">
    <source>
        <dbReference type="EnsemblPlants" id="OBART01G16290.1"/>
    </source>
</evidence>
<organism evidence="2">
    <name type="scientific">Oryza barthii</name>
    <dbReference type="NCBI Taxonomy" id="65489"/>
    <lineage>
        <taxon>Eukaryota</taxon>
        <taxon>Viridiplantae</taxon>
        <taxon>Streptophyta</taxon>
        <taxon>Embryophyta</taxon>
        <taxon>Tracheophyta</taxon>
        <taxon>Spermatophyta</taxon>
        <taxon>Magnoliopsida</taxon>
        <taxon>Liliopsida</taxon>
        <taxon>Poales</taxon>
        <taxon>Poaceae</taxon>
        <taxon>BOP clade</taxon>
        <taxon>Oryzoideae</taxon>
        <taxon>Oryzeae</taxon>
        <taxon>Oryzinae</taxon>
        <taxon>Oryza</taxon>
    </lineage>
</organism>
<dbReference type="AlphaFoldDB" id="A0A0D3EP18"/>
<reference evidence="2" key="2">
    <citation type="submission" date="2015-03" db="UniProtKB">
        <authorList>
            <consortium name="EnsemblPlants"/>
        </authorList>
    </citation>
    <scope>IDENTIFICATION</scope>
</reference>
<dbReference type="EnsemblPlants" id="OBART01G16290.1">
    <property type="protein sequence ID" value="OBART01G16290.1"/>
    <property type="gene ID" value="OBART01G16290"/>
</dbReference>